<proteinExistence type="predicted"/>
<dbReference type="InterPro" id="IPR018775">
    <property type="entry name" value="RlaP"/>
</dbReference>
<dbReference type="EMBL" id="JAVDTI010000003">
    <property type="protein sequence ID" value="MDR6806076.1"/>
    <property type="molecule type" value="Genomic_DNA"/>
</dbReference>
<organism evidence="1 2">
    <name type="scientific">Dyadobacter fermentans</name>
    <dbReference type="NCBI Taxonomy" id="94254"/>
    <lineage>
        <taxon>Bacteria</taxon>
        <taxon>Pseudomonadati</taxon>
        <taxon>Bacteroidota</taxon>
        <taxon>Cytophagia</taxon>
        <taxon>Cytophagales</taxon>
        <taxon>Spirosomataceae</taxon>
        <taxon>Dyadobacter</taxon>
    </lineage>
</organism>
<protein>
    <submittedName>
        <fullName evidence="1">Nucleotidyltransferase</fullName>
    </submittedName>
</protein>
<reference evidence="1 2" key="1">
    <citation type="submission" date="2023-07" db="EMBL/GenBank/DDBJ databases">
        <title>Sorghum-associated microbial communities from plants grown in Nebraska, USA.</title>
        <authorList>
            <person name="Schachtman D."/>
        </authorList>
    </citation>
    <scope>NUCLEOTIDE SEQUENCE [LARGE SCALE GENOMIC DNA]</scope>
    <source>
        <strain evidence="1 2">BE57</strain>
    </source>
</reference>
<sequence>MTTEIQQELTRLETQHNIQILYAVESGSRAWGFASVNSDWDVRYIYVHRPEWYLQIDDKKDSQEEMLPNDLDLAGWELRKALRLFRKSNPSMLEWLGSPIVYREQFTTAGRLRELQKQYFNPRACLHHYLSMTNANYNDYLLKDMVRTKKYFYALRPILACDWIRTTDTMAPTEFVKLLDSQVQDDALRLEIDALLVRKSSGVELAEEPRIPLLHDFLTEKLAFYKEYAKQLPPMTMPDTDALNALFRETLAEVWM</sequence>
<gene>
    <name evidence="1" type="ORF">J2W84_003124</name>
</gene>
<name>A0ABU1QY47_9BACT</name>
<comment type="caution">
    <text evidence="1">The sequence shown here is derived from an EMBL/GenBank/DDBJ whole genome shotgun (WGS) entry which is preliminary data.</text>
</comment>
<evidence type="ECO:0000313" key="1">
    <source>
        <dbReference type="EMBL" id="MDR6806076.1"/>
    </source>
</evidence>
<accession>A0ABU1QY47</accession>
<dbReference type="Proteomes" id="UP001264980">
    <property type="component" value="Unassembled WGS sequence"/>
</dbReference>
<evidence type="ECO:0000313" key="2">
    <source>
        <dbReference type="Proteomes" id="UP001264980"/>
    </source>
</evidence>
<dbReference type="PANTHER" id="PTHR34817">
    <property type="entry name" value="NUCLEOTIDYLTRANSFERASE"/>
    <property type="match status" value="1"/>
</dbReference>
<dbReference type="Pfam" id="PF10127">
    <property type="entry name" value="RlaP"/>
    <property type="match status" value="1"/>
</dbReference>
<keyword evidence="2" id="KW-1185">Reference proteome</keyword>
<dbReference type="PANTHER" id="PTHR34817:SF2">
    <property type="entry name" value="NUCLEOTIDYLTRANSFERASE"/>
    <property type="match status" value="1"/>
</dbReference>
<dbReference type="RefSeq" id="WP_309984554.1">
    <property type="nucleotide sequence ID" value="NZ_JAVDTI010000003.1"/>
</dbReference>